<keyword evidence="1" id="KW-0805">Transcription regulation</keyword>
<evidence type="ECO:0000256" key="3">
    <source>
        <dbReference type="ARBA" id="ARBA00023163"/>
    </source>
</evidence>
<dbReference type="EMBL" id="AOFI03000015">
    <property type="protein sequence ID" value="KAF4324653.1"/>
    <property type="molecule type" value="Genomic_DNA"/>
</dbReference>
<dbReference type="Pfam" id="PF01380">
    <property type="entry name" value="SIS"/>
    <property type="match status" value="1"/>
</dbReference>
<dbReference type="CDD" id="cd05013">
    <property type="entry name" value="SIS_RpiR"/>
    <property type="match status" value="1"/>
</dbReference>
<feature type="domain" description="SIS" evidence="5">
    <location>
        <begin position="274"/>
        <end position="414"/>
    </location>
</feature>
<dbReference type="GO" id="GO:0003677">
    <property type="term" value="F:DNA binding"/>
    <property type="evidence" value="ECO:0007669"/>
    <property type="project" value="UniProtKB-KW"/>
</dbReference>
<protein>
    <recommendedName>
        <fullName evidence="8">SIS domain-containing protein</fullName>
    </recommendedName>
</protein>
<keyword evidence="3" id="KW-0804">Transcription</keyword>
<comment type="caution">
    <text evidence="6">The sequence shown here is derived from an EMBL/GenBank/DDBJ whole genome shotgun (WGS) entry which is preliminary data.</text>
</comment>
<dbReference type="Gene3D" id="3.40.50.10490">
    <property type="entry name" value="Glucose-6-phosphate isomerase like protein, domain 1"/>
    <property type="match status" value="1"/>
</dbReference>
<dbReference type="InterPro" id="IPR046348">
    <property type="entry name" value="SIS_dom_sf"/>
</dbReference>
<dbReference type="InterPro" id="IPR009057">
    <property type="entry name" value="Homeodomain-like_sf"/>
</dbReference>
<dbReference type="Gene3D" id="3.30.420.40">
    <property type="match status" value="1"/>
</dbReference>
<reference evidence="6" key="1">
    <citation type="journal article" date="2015" name="Genom Data">
        <title>Draft genome sequences of Phytophthora kernoviae and Phytophthora ramorum lineage EU2 from Scotland.</title>
        <authorList>
            <person name="Sambles C."/>
            <person name="Schlenzig A."/>
            <person name="O'Neill P."/>
            <person name="Grant M."/>
            <person name="Studholme D.J."/>
        </authorList>
    </citation>
    <scope>NUCLEOTIDE SEQUENCE</scope>
    <source>
        <strain evidence="6">00238/432</strain>
    </source>
</reference>
<dbReference type="Pfam" id="PF01418">
    <property type="entry name" value="HTH_6"/>
    <property type="match status" value="1"/>
</dbReference>
<dbReference type="GO" id="GO:0003700">
    <property type="term" value="F:DNA-binding transcription factor activity"/>
    <property type="evidence" value="ECO:0007669"/>
    <property type="project" value="InterPro"/>
</dbReference>
<name>A0A8J4WAK2_9STRA</name>
<dbReference type="InterPro" id="IPR047640">
    <property type="entry name" value="RpiR-like"/>
</dbReference>
<dbReference type="InterPro" id="IPR005338">
    <property type="entry name" value="Anhydro_N_Ac-Mur_kinase"/>
</dbReference>
<dbReference type="GO" id="GO:0006040">
    <property type="term" value="P:amino sugar metabolic process"/>
    <property type="evidence" value="ECO:0007669"/>
    <property type="project" value="InterPro"/>
</dbReference>
<evidence type="ECO:0000313" key="6">
    <source>
        <dbReference type="EMBL" id="KAF4324653.1"/>
    </source>
</evidence>
<dbReference type="GO" id="GO:0009254">
    <property type="term" value="P:peptidoglycan turnover"/>
    <property type="evidence" value="ECO:0007669"/>
    <property type="project" value="InterPro"/>
</dbReference>
<evidence type="ECO:0000256" key="1">
    <source>
        <dbReference type="ARBA" id="ARBA00023015"/>
    </source>
</evidence>
<reference evidence="6" key="2">
    <citation type="submission" date="2020-02" db="EMBL/GenBank/DDBJ databases">
        <authorList>
            <person name="Studholme D.J."/>
        </authorList>
    </citation>
    <scope>NUCLEOTIDE SEQUENCE</scope>
    <source>
        <strain evidence="6">00238/432</strain>
    </source>
</reference>
<dbReference type="PROSITE" id="PS51464">
    <property type="entry name" value="SIS"/>
    <property type="match status" value="1"/>
</dbReference>
<evidence type="ECO:0008006" key="8">
    <source>
        <dbReference type="Google" id="ProtNLM"/>
    </source>
</evidence>
<dbReference type="PANTHER" id="PTHR30514:SF10">
    <property type="entry name" value="MURR_RPIR FAMILY TRANSCRIPTIONAL REGULATOR"/>
    <property type="match status" value="1"/>
</dbReference>
<dbReference type="GO" id="GO:0016773">
    <property type="term" value="F:phosphotransferase activity, alcohol group as acceptor"/>
    <property type="evidence" value="ECO:0007669"/>
    <property type="project" value="InterPro"/>
</dbReference>
<dbReference type="Pfam" id="PF03702">
    <property type="entry name" value="AnmK"/>
    <property type="match status" value="1"/>
</dbReference>
<evidence type="ECO:0000256" key="2">
    <source>
        <dbReference type="ARBA" id="ARBA00023125"/>
    </source>
</evidence>
<dbReference type="AlphaFoldDB" id="A0A8J4WAK2"/>
<evidence type="ECO:0000313" key="7">
    <source>
        <dbReference type="Proteomes" id="UP000702964"/>
    </source>
</evidence>
<gene>
    <name evidence="6" type="ORF">G195_002015</name>
</gene>
<dbReference type="SUPFAM" id="SSF46689">
    <property type="entry name" value="Homeodomain-like"/>
    <property type="match status" value="1"/>
</dbReference>
<keyword evidence="2" id="KW-0238">DNA-binding</keyword>
<dbReference type="Gene3D" id="1.10.10.10">
    <property type="entry name" value="Winged helix-like DNA-binding domain superfamily/Winged helix DNA-binding domain"/>
    <property type="match status" value="1"/>
</dbReference>
<dbReference type="Proteomes" id="UP000702964">
    <property type="component" value="Unassembled WGS sequence"/>
</dbReference>
<organism evidence="6 7">
    <name type="scientific">Phytophthora kernoviae 00238/432</name>
    <dbReference type="NCBI Taxonomy" id="1284355"/>
    <lineage>
        <taxon>Eukaryota</taxon>
        <taxon>Sar</taxon>
        <taxon>Stramenopiles</taxon>
        <taxon>Oomycota</taxon>
        <taxon>Peronosporomycetes</taxon>
        <taxon>Peronosporales</taxon>
        <taxon>Peronosporaceae</taxon>
        <taxon>Phytophthora</taxon>
    </lineage>
</organism>
<dbReference type="InterPro" id="IPR035472">
    <property type="entry name" value="RpiR-like_SIS"/>
</dbReference>
<dbReference type="InterPro" id="IPR001347">
    <property type="entry name" value="SIS_dom"/>
</dbReference>
<sequence length="431" mass="46960">MSGTSLDGTDAALVRILTDDSGALQKIVLVDFVCVPYSNELREVLIRLCSPETARVDELTAAHFGVSEWLPPKSTGREVYGAAYAARLMEMAAARSLSLEDTLATATCLTAETIVRAVEDFILPKVQISAMLACGGGTSNATQYGKEERMEGMKGGLVRLRALMDDLTPSERKIGAYILDHPQETVQSSVAQLSEWSGGSPAAIIRLCKSLGVTGFQELKLKIAGDLQTGEQYQYTEIRPQDSMESIIQHVSANNIQSVKDTVHILDPRLVEQAVDVLHRAKRIFFYGVGASNLIALDAHYKFMRINRTSFSFADPHMQISSATTLREDDAVVCISYSGETSNVISCLKHAREGGAATISITKWGSNTLSSLADVPLMITSTESDIRSGATSSRIAQLNVIDILYLAIASRDYNQSVEYLEKSRQAILEHK</sequence>
<feature type="domain" description="HTH rpiR-type" evidence="4">
    <location>
        <begin position="154"/>
        <end position="230"/>
    </location>
</feature>
<dbReference type="InterPro" id="IPR036388">
    <property type="entry name" value="WH-like_DNA-bd_sf"/>
</dbReference>
<dbReference type="PROSITE" id="PS51071">
    <property type="entry name" value="HTH_RPIR"/>
    <property type="match status" value="1"/>
</dbReference>
<accession>A0A8J4WAK2</accession>
<evidence type="ECO:0000259" key="4">
    <source>
        <dbReference type="PROSITE" id="PS51071"/>
    </source>
</evidence>
<evidence type="ECO:0000259" key="5">
    <source>
        <dbReference type="PROSITE" id="PS51464"/>
    </source>
</evidence>
<dbReference type="PANTHER" id="PTHR30514">
    <property type="entry name" value="GLUCOKINASE"/>
    <property type="match status" value="1"/>
</dbReference>
<dbReference type="GO" id="GO:0005524">
    <property type="term" value="F:ATP binding"/>
    <property type="evidence" value="ECO:0007669"/>
    <property type="project" value="InterPro"/>
</dbReference>
<proteinExistence type="predicted"/>
<dbReference type="SUPFAM" id="SSF53697">
    <property type="entry name" value="SIS domain"/>
    <property type="match status" value="1"/>
</dbReference>
<dbReference type="InterPro" id="IPR000281">
    <property type="entry name" value="HTH_RpiR"/>
</dbReference>